<dbReference type="EMBL" id="JAADYS010001598">
    <property type="protein sequence ID" value="KAF4462059.1"/>
    <property type="molecule type" value="Genomic_DNA"/>
</dbReference>
<proteinExistence type="predicted"/>
<dbReference type="Proteomes" id="UP000554235">
    <property type="component" value="Unassembled WGS sequence"/>
</dbReference>
<organism evidence="1 2">
    <name type="scientific">Fusarium albosuccineum</name>
    <dbReference type="NCBI Taxonomy" id="1237068"/>
    <lineage>
        <taxon>Eukaryota</taxon>
        <taxon>Fungi</taxon>
        <taxon>Dikarya</taxon>
        <taxon>Ascomycota</taxon>
        <taxon>Pezizomycotina</taxon>
        <taxon>Sordariomycetes</taxon>
        <taxon>Hypocreomycetidae</taxon>
        <taxon>Hypocreales</taxon>
        <taxon>Nectriaceae</taxon>
        <taxon>Fusarium</taxon>
        <taxon>Fusarium decemcellulare species complex</taxon>
    </lineage>
</organism>
<sequence length="382" mass="44622">MTETIPTRGFDILPPELFIAITDFLDSPRDILLLISASPAALRLFESNRRKALHSTVTNIQNQLGGDSLVPLAIFAARLRMANHKYHHLDIKSAKEKIEPILTSMWPWSQSAEQFPWKVNLLWLISLTSLLSDVQSALSDYAPQFWKKSGSYERTSWVSCPQSESELSTSERLRFVDSFLRFDSYCHAYLHCSNPRRPCDNSRQQRLFSPFLHGISKREASLQSLMLMPFRYNIFEFIQDGHEVLMLSVEDSLRARTEIQQPQPEDAQVRSIMKQARPAGPSARDWVKRQLQIWRFQNKSRKDQKRYLHHLCMQGYPLLAYFQKLDAQALEDFTLETFFNVTFLPTWDSTTPQLDHYRKIITRWDANKLFWDSSRLNFVILG</sequence>
<keyword evidence="2" id="KW-1185">Reference proteome</keyword>
<dbReference type="AlphaFoldDB" id="A0A8H4P4D5"/>
<gene>
    <name evidence="1" type="ORF">FALBO_11135</name>
</gene>
<name>A0A8H4P4D5_9HYPO</name>
<evidence type="ECO:0000313" key="1">
    <source>
        <dbReference type="EMBL" id="KAF4462059.1"/>
    </source>
</evidence>
<evidence type="ECO:0000313" key="2">
    <source>
        <dbReference type="Proteomes" id="UP000554235"/>
    </source>
</evidence>
<protein>
    <submittedName>
        <fullName evidence="1">Uncharacterized protein</fullName>
    </submittedName>
</protein>
<reference evidence="1 2" key="1">
    <citation type="submission" date="2020-01" db="EMBL/GenBank/DDBJ databases">
        <title>Identification and distribution of gene clusters putatively required for synthesis of sphingolipid metabolism inhibitors in phylogenetically diverse species of the filamentous fungus Fusarium.</title>
        <authorList>
            <person name="Kim H.-S."/>
            <person name="Busman M."/>
            <person name="Brown D.W."/>
            <person name="Divon H."/>
            <person name="Uhlig S."/>
            <person name="Proctor R.H."/>
        </authorList>
    </citation>
    <scope>NUCLEOTIDE SEQUENCE [LARGE SCALE GENOMIC DNA]</scope>
    <source>
        <strain evidence="1 2">NRRL 20459</strain>
    </source>
</reference>
<accession>A0A8H4P4D5</accession>
<comment type="caution">
    <text evidence="1">The sequence shown here is derived from an EMBL/GenBank/DDBJ whole genome shotgun (WGS) entry which is preliminary data.</text>
</comment>